<dbReference type="EMBL" id="GU474858">
    <property type="protein sequence ID" value="ADI17248.1"/>
    <property type="molecule type" value="Genomic_DNA"/>
</dbReference>
<sequence>MSTSPYFKTEAELNHGLWLTGVTFQKSQQFGVSRLWLSFSITSGKINL</sequence>
<accession>E0XS57</accession>
<evidence type="ECO:0000313" key="1">
    <source>
        <dbReference type="EMBL" id="ADI17248.1"/>
    </source>
</evidence>
<proteinExistence type="predicted"/>
<protein>
    <submittedName>
        <fullName evidence="1">Uncharacterized protein</fullName>
    </submittedName>
</protein>
<organism evidence="1">
    <name type="scientific">uncultured alpha proteobacterium HF0070_14E07</name>
    <dbReference type="NCBI Taxonomy" id="710804"/>
    <lineage>
        <taxon>Bacteria</taxon>
        <taxon>Pseudomonadati</taxon>
        <taxon>Pseudomonadota</taxon>
        <taxon>Alphaproteobacteria</taxon>
        <taxon>environmental samples</taxon>
    </lineage>
</organism>
<reference evidence="1" key="1">
    <citation type="journal article" date="2011" name="Environ. Microbiol.">
        <title>Time-series analyses of Monterey Bay coastal microbial picoplankton using a 'genome proxy' microarray.</title>
        <authorList>
            <person name="Rich V.I."/>
            <person name="Pham V.D."/>
            <person name="Eppley J."/>
            <person name="Shi Y."/>
            <person name="DeLong E.F."/>
        </authorList>
    </citation>
    <scope>NUCLEOTIDE SEQUENCE</scope>
</reference>
<dbReference type="AlphaFoldDB" id="E0XS57"/>
<name>E0XS57_9PROT</name>